<sequence length="328" mass="37003">MQGFVDTIILLLSFGFYIGFSLALSVPLTGAFVRLRAHYNPKGLQLDPEGDVQPHTGPVRPSSFGMLRRVYRIEGWSGLYKGLMPNMLFTLIIIAFLVTFLDVKQLRPHEAYTYTAPQTGALEMLVYRLFAMLISLPQVIFINRAITTPYKLPYLNAIYSLRILLTPTERQRPWRLYLTPGLLAAQVLHTAFKLGLRSICQLLLPEIASGTLTRSEDTSIVKRSIFFVIALLGTIIMAPLEVAVIRLAIQRNHAVPEFNSISQEEDGDAEETVEYSGVEEDVIGLRTEREPYTGLVDCLKRIIDEEGWGALYRAWWLTMSGTLRVAYS</sequence>
<comment type="caution">
    <text evidence="1">The sequence shown here is derived from an EMBL/GenBank/DDBJ whole genome shotgun (WGS) entry which is preliminary data.</text>
</comment>
<evidence type="ECO:0000313" key="2">
    <source>
        <dbReference type="Proteomes" id="UP000790377"/>
    </source>
</evidence>
<keyword evidence="2" id="KW-1185">Reference proteome</keyword>
<organism evidence="1 2">
    <name type="scientific">Hygrophoropsis aurantiaca</name>
    <dbReference type="NCBI Taxonomy" id="72124"/>
    <lineage>
        <taxon>Eukaryota</taxon>
        <taxon>Fungi</taxon>
        <taxon>Dikarya</taxon>
        <taxon>Basidiomycota</taxon>
        <taxon>Agaricomycotina</taxon>
        <taxon>Agaricomycetes</taxon>
        <taxon>Agaricomycetidae</taxon>
        <taxon>Boletales</taxon>
        <taxon>Coniophorineae</taxon>
        <taxon>Hygrophoropsidaceae</taxon>
        <taxon>Hygrophoropsis</taxon>
    </lineage>
</organism>
<accession>A0ACB8A0N3</accession>
<gene>
    <name evidence="1" type="ORF">BJ138DRAFT_1015106</name>
</gene>
<dbReference type="Proteomes" id="UP000790377">
    <property type="component" value="Unassembled WGS sequence"/>
</dbReference>
<reference evidence="1" key="1">
    <citation type="journal article" date="2021" name="New Phytol.">
        <title>Evolutionary innovations through gain and loss of genes in the ectomycorrhizal Boletales.</title>
        <authorList>
            <person name="Wu G."/>
            <person name="Miyauchi S."/>
            <person name="Morin E."/>
            <person name="Kuo A."/>
            <person name="Drula E."/>
            <person name="Varga T."/>
            <person name="Kohler A."/>
            <person name="Feng B."/>
            <person name="Cao Y."/>
            <person name="Lipzen A."/>
            <person name="Daum C."/>
            <person name="Hundley H."/>
            <person name="Pangilinan J."/>
            <person name="Johnson J."/>
            <person name="Barry K."/>
            <person name="LaButti K."/>
            <person name="Ng V."/>
            <person name="Ahrendt S."/>
            <person name="Min B."/>
            <person name="Choi I.G."/>
            <person name="Park H."/>
            <person name="Plett J.M."/>
            <person name="Magnuson J."/>
            <person name="Spatafora J.W."/>
            <person name="Nagy L.G."/>
            <person name="Henrissat B."/>
            <person name="Grigoriev I.V."/>
            <person name="Yang Z.L."/>
            <person name="Xu J."/>
            <person name="Martin F.M."/>
        </authorList>
    </citation>
    <scope>NUCLEOTIDE SEQUENCE</scope>
    <source>
        <strain evidence="1">ATCC 28755</strain>
    </source>
</reference>
<protein>
    <submittedName>
        <fullName evidence="1">Mitochondrial carrier</fullName>
    </submittedName>
</protein>
<dbReference type="EMBL" id="MU267941">
    <property type="protein sequence ID" value="KAH7907075.1"/>
    <property type="molecule type" value="Genomic_DNA"/>
</dbReference>
<name>A0ACB8A0N3_9AGAM</name>
<proteinExistence type="predicted"/>
<evidence type="ECO:0000313" key="1">
    <source>
        <dbReference type="EMBL" id="KAH7907075.1"/>
    </source>
</evidence>